<dbReference type="EMBL" id="JAJUWU010000006">
    <property type="protein sequence ID" value="MCE7027739.1"/>
    <property type="molecule type" value="Genomic_DNA"/>
</dbReference>
<dbReference type="Pfam" id="PF12966">
    <property type="entry name" value="AtpR"/>
    <property type="match status" value="1"/>
</dbReference>
<keyword evidence="4" id="KW-1185">Reference proteome</keyword>
<evidence type="ECO:0000256" key="1">
    <source>
        <dbReference type="SAM" id="Phobius"/>
    </source>
</evidence>
<feature type="transmembrane region" description="Helical" evidence="1">
    <location>
        <begin position="12"/>
        <end position="35"/>
    </location>
</feature>
<evidence type="ECO:0000313" key="2">
    <source>
        <dbReference type="EMBL" id="MCE7027739.1"/>
    </source>
</evidence>
<dbReference type="Proteomes" id="UP001139035">
    <property type="component" value="Unassembled WGS sequence"/>
</dbReference>
<reference evidence="3" key="1">
    <citation type="submission" date="2022-01" db="EMBL/GenBank/DDBJ databases">
        <title>Jiella avicenniae sp. nov., a novel endophytic bacterium isolated from bark of Avicennia marina.</title>
        <authorList>
            <person name="Tuo L."/>
        </authorList>
    </citation>
    <scope>NUCLEOTIDE SEQUENCE</scope>
    <source>
        <strain evidence="3">CBK1P-4</strain>
    </source>
</reference>
<protein>
    <submittedName>
        <fullName evidence="3">ATP synthase subunit I</fullName>
    </submittedName>
</protein>
<proteinExistence type="predicted"/>
<feature type="transmembrane region" description="Helical" evidence="1">
    <location>
        <begin position="55"/>
        <end position="85"/>
    </location>
</feature>
<dbReference type="InterPro" id="IPR017581">
    <property type="entry name" value="AtpR-like"/>
</dbReference>
<dbReference type="EMBL" id="JAJUWU010000010">
    <property type="protein sequence ID" value="MCE7028781.1"/>
    <property type="molecule type" value="Genomic_DNA"/>
</dbReference>
<evidence type="ECO:0000313" key="3">
    <source>
        <dbReference type="EMBL" id="MCE7028781.1"/>
    </source>
</evidence>
<gene>
    <name evidence="2" type="ORF">LZD57_07025</name>
    <name evidence="3" type="ORF">LZD57_12340</name>
</gene>
<dbReference type="RefSeq" id="WP_233718842.1">
    <property type="nucleotide sequence ID" value="NZ_JAJUWU010000006.1"/>
</dbReference>
<keyword evidence="1" id="KW-1133">Transmembrane helix</keyword>
<organism evidence="3 4">
    <name type="scientific">Jiella avicenniae</name>
    <dbReference type="NCBI Taxonomy" id="2907202"/>
    <lineage>
        <taxon>Bacteria</taxon>
        <taxon>Pseudomonadati</taxon>
        <taxon>Pseudomonadota</taxon>
        <taxon>Alphaproteobacteria</taxon>
        <taxon>Hyphomicrobiales</taxon>
        <taxon>Aurantimonadaceae</taxon>
        <taxon>Jiella</taxon>
    </lineage>
</organism>
<comment type="caution">
    <text evidence="3">The sequence shown here is derived from an EMBL/GenBank/DDBJ whole genome shotgun (WGS) entry which is preliminary data.</text>
</comment>
<keyword evidence="1" id="KW-0812">Transmembrane</keyword>
<accession>A0A9X1T4Q6</accession>
<evidence type="ECO:0000313" key="4">
    <source>
        <dbReference type="Proteomes" id="UP001139035"/>
    </source>
</evidence>
<name>A0A9X1T4Q6_9HYPH</name>
<sequence length="99" mass="10285">MAFDVALPEWTVVAGLPLCLLAGVALGLAHFGALWRQAQALAGKVRPSRAAAEVLARFAVLVAGFVAASLLGAGPLLALALGVMIGRWLVMRRVERADP</sequence>
<dbReference type="AlphaFoldDB" id="A0A9X1T4Q6"/>
<keyword evidence="1" id="KW-0472">Membrane</keyword>